<evidence type="ECO:0000313" key="2">
    <source>
        <dbReference type="EMBL" id="CAA9441635.1"/>
    </source>
</evidence>
<name>A0A6J4QMQ9_9BURK</name>
<accession>A0A6J4QMQ9</accession>
<feature type="region of interest" description="Disordered" evidence="1">
    <location>
        <begin position="1"/>
        <end position="139"/>
    </location>
</feature>
<dbReference type="EMBL" id="CADCUX010000720">
    <property type="protein sequence ID" value="CAA9441635.1"/>
    <property type="molecule type" value="Genomic_DNA"/>
</dbReference>
<proteinExistence type="predicted"/>
<feature type="compositionally biased region" description="Basic and acidic residues" evidence="1">
    <location>
        <begin position="15"/>
        <end position="33"/>
    </location>
</feature>
<organism evidence="2">
    <name type="scientific">uncultured Ramlibacter sp</name>
    <dbReference type="NCBI Taxonomy" id="260755"/>
    <lineage>
        <taxon>Bacteria</taxon>
        <taxon>Pseudomonadati</taxon>
        <taxon>Pseudomonadota</taxon>
        <taxon>Betaproteobacteria</taxon>
        <taxon>Burkholderiales</taxon>
        <taxon>Comamonadaceae</taxon>
        <taxon>Ramlibacter</taxon>
        <taxon>environmental samples</taxon>
    </lineage>
</organism>
<reference evidence="2" key="1">
    <citation type="submission" date="2020-02" db="EMBL/GenBank/DDBJ databases">
        <authorList>
            <person name="Meier V. D."/>
        </authorList>
    </citation>
    <scope>NUCLEOTIDE SEQUENCE</scope>
    <source>
        <strain evidence="2">AVDCRST_MAG51</strain>
    </source>
</reference>
<dbReference type="AlphaFoldDB" id="A0A6J4QMQ9"/>
<evidence type="ECO:0000256" key="1">
    <source>
        <dbReference type="SAM" id="MobiDB-lite"/>
    </source>
</evidence>
<dbReference type="GO" id="GO:0047789">
    <property type="term" value="F:creatininase activity"/>
    <property type="evidence" value="ECO:0007669"/>
    <property type="project" value="UniProtKB-EC"/>
</dbReference>
<feature type="region of interest" description="Disordered" evidence="1">
    <location>
        <begin position="161"/>
        <end position="290"/>
    </location>
</feature>
<feature type="non-terminal residue" evidence="2">
    <location>
        <position position="1"/>
    </location>
</feature>
<feature type="non-terminal residue" evidence="2">
    <location>
        <position position="290"/>
    </location>
</feature>
<protein>
    <submittedName>
        <fullName evidence="2">Creatinine amidohydrolase</fullName>
        <ecNumber evidence="2">3.5.2.10</ecNumber>
    </submittedName>
</protein>
<gene>
    <name evidence="2" type="ORF">AVDCRST_MAG51-3329</name>
</gene>
<feature type="compositionally biased region" description="Basic residues" evidence="1">
    <location>
        <begin position="224"/>
        <end position="236"/>
    </location>
</feature>
<keyword evidence="2" id="KW-0378">Hydrolase</keyword>
<feature type="compositionally biased region" description="Basic and acidic residues" evidence="1">
    <location>
        <begin position="89"/>
        <end position="102"/>
    </location>
</feature>
<feature type="compositionally biased region" description="Pro residues" evidence="1">
    <location>
        <begin position="1"/>
        <end position="12"/>
    </location>
</feature>
<dbReference type="EC" id="3.5.2.10" evidence="2"/>
<feature type="compositionally biased region" description="Basic and acidic residues" evidence="1">
    <location>
        <begin position="51"/>
        <end position="65"/>
    </location>
</feature>
<sequence>DARLHPAPPLPALPDLDRDRRAARPREHRDRAAGRCHRAARAAPALLGGQRDIRGRDGEGARETAQRGARLRPGTHHLRQVRRAPALPGHDDPDRADAAVGHHRDRRVGLPRGLSQAAAGQRAWRTTAGSGDGSARTARAPRRLCDRALPRVAPGQFVGQVHLRPGKAPGDARGPFRDRADAGAGARHRAHGSRGRELPAGVPQQAAVRRRPAGVRMDRAGLRPQRRHRRPARCHPRAGPGHPGHAVGQLGAGHHRPVPDALGRARSRFLGARPPAGPHRESQVADQGPV</sequence>
<feature type="compositionally biased region" description="Basic residues" evidence="1">
    <location>
        <begin position="69"/>
        <end position="82"/>
    </location>
</feature>